<dbReference type="CDD" id="cd00082">
    <property type="entry name" value="HisKA"/>
    <property type="match status" value="1"/>
</dbReference>
<keyword evidence="8 16" id="KW-0418">Kinase</keyword>
<keyword evidence="6" id="KW-0808">Transferase</keyword>
<proteinExistence type="predicted"/>
<dbReference type="FunFam" id="1.10.287.130:FF:000001">
    <property type="entry name" value="Two-component sensor histidine kinase"/>
    <property type="match status" value="1"/>
</dbReference>
<keyword evidence="5" id="KW-0597">Phosphoprotein</keyword>
<dbReference type="InterPro" id="IPR005467">
    <property type="entry name" value="His_kinase_dom"/>
</dbReference>
<evidence type="ECO:0000259" key="14">
    <source>
        <dbReference type="PROSITE" id="PS50109"/>
    </source>
</evidence>
<evidence type="ECO:0000313" key="16">
    <source>
        <dbReference type="EMBL" id="MBA8802613.1"/>
    </source>
</evidence>
<feature type="compositionally biased region" description="Basic and acidic residues" evidence="12">
    <location>
        <begin position="513"/>
        <end position="522"/>
    </location>
</feature>
<evidence type="ECO:0000256" key="3">
    <source>
        <dbReference type="ARBA" id="ARBA00004236"/>
    </source>
</evidence>
<feature type="domain" description="HAMP" evidence="15">
    <location>
        <begin position="207"/>
        <end position="259"/>
    </location>
</feature>
<dbReference type="InterPro" id="IPR003594">
    <property type="entry name" value="HATPase_dom"/>
</dbReference>
<dbReference type="SMART" id="SM00387">
    <property type="entry name" value="HATPase_c"/>
    <property type="match status" value="1"/>
</dbReference>
<dbReference type="InterPro" id="IPR036097">
    <property type="entry name" value="HisK_dim/P_sf"/>
</dbReference>
<dbReference type="GO" id="GO:0005509">
    <property type="term" value="F:calcium ion binding"/>
    <property type="evidence" value="ECO:0007669"/>
    <property type="project" value="UniProtKB-ARBA"/>
</dbReference>
<dbReference type="Pfam" id="PF02518">
    <property type="entry name" value="HATPase_c"/>
    <property type="match status" value="1"/>
</dbReference>
<evidence type="ECO:0000313" key="17">
    <source>
        <dbReference type="Proteomes" id="UP000580910"/>
    </source>
</evidence>
<feature type="domain" description="Histidine kinase" evidence="14">
    <location>
        <begin position="281"/>
        <end position="498"/>
    </location>
</feature>
<dbReference type="SUPFAM" id="SSF47384">
    <property type="entry name" value="Homodimeric domain of signal transducing histidine kinase"/>
    <property type="match status" value="1"/>
</dbReference>
<dbReference type="GO" id="GO:0000155">
    <property type="term" value="F:phosphorelay sensor kinase activity"/>
    <property type="evidence" value="ECO:0007669"/>
    <property type="project" value="InterPro"/>
</dbReference>
<protein>
    <recommendedName>
        <fullName evidence="4">histidine kinase</fullName>
        <ecNumber evidence="4">2.7.13.3</ecNumber>
    </recommendedName>
</protein>
<accession>A0A7W3IXU0</accession>
<evidence type="ECO:0000256" key="8">
    <source>
        <dbReference type="ARBA" id="ARBA00022777"/>
    </source>
</evidence>
<dbReference type="FunFam" id="3.30.565.10:FF:000006">
    <property type="entry name" value="Sensor histidine kinase WalK"/>
    <property type="match status" value="1"/>
</dbReference>
<dbReference type="InterPro" id="IPR036890">
    <property type="entry name" value="HATPase_C_sf"/>
</dbReference>
<evidence type="ECO:0000256" key="12">
    <source>
        <dbReference type="SAM" id="MobiDB-lite"/>
    </source>
</evidence>
<evidence type="ECO:0000256" key="6">
    <source>
        <dbReference type="ARBA" id="ARBA00022679"/>
    </source>
</evidence>
<dbReference type="EC" id="2.7.13.3" evidence="4"/>
<dbReference type="EMBL" id="JACGXA010000001">
    <property type="protein sequence ID" value="MBA8802613.1"/>
    <property type="molecule type" value="Genomic_DNA"/>
</dbReference>
<dbReference type="InterPro" id="IPR003660">
    <property type="entry name" value="HAMP_dom"/>
</dbReference>
<comment type="catalytic activity">
    <reaction evidence="1">
        <text>ATP + protein L-histidine = ADP + protein N-phospho-L-histidine.</text>
        <dbReference type="EC" id="2.7.13.3"/>
    </reaction>
</comment>
<evidence type="ECO:0000259" key="15">
    <source>
        <dbReference type="PROSITE" id="PS50885"/>
    </source>
</evidence>
<dbReference type="PROSITE" id="PS50109">
    <property type="entry name" value="HIS_KIN"/>
    <property type="match status" value="1"/>
</dbReference>
<gene>
    <name evidence="16" type="ORF">FB382_000904</name>
</gene>
<keyword evidence="10" id="KW-0902">Two-component regulatory system</keyword>
<evidence type="ECO:0000256" key="4">
    <source>
        <dbReference type="ARBA" id="ARBA00012438"/>
    </source>
</evidence>
<evidence type="ECO:0000256" key="10">
    <source>
        <dbReference type="ARBA" id="ARBA00023012"/>
    </source>
</evidence>
<dbReference type="RefSeq" id="WP_182537165.1">
    <property type="nucleotide sequence ID" value="NZ_JACGXA010000001.1"/>
</dbReference>
<dbReference type="PRINTS" id="PR00344">
    <property type="entry name" value="BCTRLSENSOR"/>
</dbReference>
<organism evidence="16 17">
    <name type="scientific">Nocardioides ginsengisegetis</name>
    <dbReference type="NCBI Taxonomy" id="661491"/>
    <lineage>
        <taxon>Bacteria</taxon>
        <taxon>Bacillati</taxon>
        <taxon>Actinomycetota</taxon>
        <taxon>Actinomycetes</taxon>
        <taxon>Propionibacteriales</taxon>
        <taxon>Nocardioidaceae</taxon>
        <taxon>Nocardioides</taxon>
    </lineage>
</organism>
<feature type="transmembrane region" description="Helical" evidence="13">
    <location>
        <begin position="14"/>
        <end position="35"/>
    </location>
</feature>
<keyword evidence="17" id="KW-1185">Reference proteome</keyword>
<feature type="transmembrane region" description="Helical" evidence="13">
    <location>
        <begin position="179"/>
        <end position="197"/>
    </location>
</feature>
<dbReference type="GO" id="GO:0005886">
    <property type="term" value="C:plasma membrane"/>
    <property type="evidence" value="ECO:0007669"/>
    <property type="project" value="UniProtKB-SubCell"/>
</dbReference>
<name>A0A7W3IXU0_9ACTN</name>
<dbReference type="PANTHER" id="PTHR43711">
    <property type="entry name" value="TWO-COMPONENT HISTIDINE KINASE"/>
    <property type="match status" value="1"/>
</dbReference>
<keyword evidence="7 13" id="KW-0812">Transmembrane</keyword>
<reference evidence="16 17" key="1">
    <citation type="submission" date="2020-07" db="EMBL/GenBank/DDBJ databases">
        <title>Sequencing the genomes of 1000 actinobacteria strains.</title>
        <authorList>
            <person name="Klenk H.-P."/>
        </authorList>
    </citation>
    <scope>NUCLEOTIDE SEQUENCE [LARGE SCALE GENOMIC DNA]</scope>
    <source>
        <strain evidence="16 17">DSM 21349</strain>
    </source>
</reference>
<dbReference type="InterPro" id="IPR050736">
    <property type="entry name" value="Sensor_HK_Regulatory"/>
</dbReference>
<evidence type="ECO:0000256" key="13">
    <source>
        <dbReference type="SAM" id="Phobius"/>
    </source>
</evidence>
<dbReference type="PROSITE" id="PS50885">
    <property type="entry name" value="HAMP"/>
    <property type="match status" value="1"/>
</dbReference>
<dbReference type="SUPFAM" id="SSF55874">
    <property type="entry name" value="ATPase domain of HSP90 chaperone/DNA topoisomerase II/histidine kinase"/>
    <property type="match status" value="1"/>
</dbReference>
<sequence>MSNGRPVARLVAPIVVRFVVSVGLMAIIAVTGVVLSTAAVGHLGDDLQPAAAANQDILQDLTDVKGAVGDWARSGQPTYKDAYRQALSRLPVDMRAVARFAADDPELAALVAEQEKAAQVWLDRYAEPRISDPGGPDTYQPQRFRIGARTFTDFRAAQQLTSEAFDRRVERADTDASRLLKGTVICVVVVAVVAWWVTSRARKRLLDELSTPLLDLEGVVHALARNEPGARAENAGPREVRAVAAALNDLADAQARARAVEHRIQDELRILDTARDDFVSNVSHELRTPLTTISGYLEMVAEEFEGSLAPRHERMLEATRRNVSRLKLLIDDLLTLSRAEARATDLEAVDITGLTRDAVTDVRITAANRGIKIAVSAPEDPLLVLADRAMLHRAFLNVLSNAVKFSRDGGQVEVELWSDDDRLAVQIRDHGIGIPAAEVERLGTRFFRASNAVFNEIAGTGLGLRIVQTIVDKHAGDVLIESQEGRGTTVVVHLPLQSEPAVTTQPAAPEPRIGADPEMTSH</sequence>
<evidence type="ECO:0000256" key="11">
    <source>
        <dbReference type="ARBA" id="ARBA00023136"/>
    </source>
</evidence>
<evidence type="ECO:0000256" key="5">
    <source>
        <dbReference type="ARBA" id="ARBA00022553"/>
    </source>
</evidence>
<dbReference type="Gene3D" id="1.10.287.130">
    <property type="match status" value="1"/>
</dbReference>
<dbReference type="InterPro" id="IPR003661">
    <property type="entry name" value="HisK_dim/P_dom"/>
</dbReference>
<keyword evidence="9 13" id="KW-1133">Transmembrane helix</keyword>
<feature type="region of interest" description="Disordered" evidence="12">
    <location>
        <begin position="498"/>
        <end position="522"/>
    </location>
</feature>
<keyword evidence="11 13" id="KW-0472">Membrane</keyword>
<dbReference type="AlphaFoldDB" id="A0A7W3IXU0"/>
<dbReference type="Gene3D" id="3.30.565.10">
    <property type="entry name" value="Histidine kinase-like ATPase, C-terminal domain"/>
    <property type="match status" value="1"/>
</dbReference>
<dbReference type="PANTHER" id="PTHR43711:SF1">
    <property type="entry name" value="HISTIDINE KINASE 1"/>
    <property type="match status" value="1"/>
</dbReference>
<evidence type="ECO:0000256" key="2">
    <source>
        <dbReference type="ARBA" id="ARBA00001968"/>
    </source>
</evidence>
<comment type="caution">
    <text evidence="16">The sequence shown here is derived from an EMBL/GenBank/DDBJ whole genome shotgun (WGS) entry which is preliminary data.</text>
</comment>
<evidence type="ECO:0000256" key="1">
    <source>
        <dbReference type="ARBA" id="ARBA00000085"/>
    </source>
</evidence>
<dbReference type="InterPro" id="IPR004358">
    <property type="entry name" value="Sig_transdc_His_kin-like_C"/>
</dbReference>
<comment type="cofactor">
    <cofactor evidence="2">
        <name>a divalent metal cation</name>
        <dbReference type="ChEBI" id="CHEBI:60240"/>
    </cofactor>
</comment>
<evidence type="ECO:0000256" key="9">
    <source>
        <dbReference type="ARBA" id="ARBA00022989"/>
    </source>
</evidence>
<dbReference type="Pfam" id="PF00512">
    <property type="entry name" value="HisKA"/>
    <property type="match status" value="1"/>
</dbReference>
<comment type="subcellular location">
    <subcellularLocation>
        <location evidence="3">Cell membrane</location>
    </subcellularLocation>
</comment>
<dbReference type="SMART" id="SM00388">
    <property type="entry name" value="HisKA"/>
    <property type="match status" value="1"/>
</dbReference>
<dbReference type="Proteomes" id="UP000580910">
    <property type="component" value="Unassembled WGS sequence"/>
</dbReference>
<evidence type="ECO:0000256" key="7">
    <source>
        <dbReference type="ARBA" id="ARBA00022692"/>
    </source>
</evidence>